<keyword evidence="4" id="KW-0645">Protease</keyword>
<keyword evidence="10 11" id="KW-0472">Membrane</keyword>
<keyword evidence="6" id="KW-0378">Hydrolase</keyword>
<sequence>MDILQAVFSNTIVAFIILIGVVVFVHELGHFLAGKIFGLEIEEFSIGFGPKAFSIRKNNTDYRINWLPLGGYVRFYGSDLETNVPIEKKEKSILHAKLYKRAIVAFAGPLANFILSLCIMVGMAFYGIPENPAVVSVLPNSIAEQSGLKTGDKVIKINEKNIKNWKDFSNIVSNSPEKSLNFTIVRDDQEKSLVLTPQKQEIETPLGNKQTSGRIGVTATFTSSHLFIDKKNFLSEVGLKTGDKIVSINNIKIDFLFQFINAMETITKTHSQNELAKKIYARTTSITPVNIEYLTTNNVTKKIQINFDTPNFYNWAQKIVQQKLEKSLSWQDTLLSADQTIGNYDTLQHNDKREPAFHAWQKCGLLSGDTIVAIEGVGKITSPFQIYNWLDDAPKAFSANNKNAILHSKINVISEQGFLKPLSCEIPLRIGFDHLNREHVFLDFPLQFKSYMAVMPVHLSKANSIRDALQIGFNAVQQQILLTYNAIKMLFTGSIPLSNLGGPIAIASVAGDAAKGGLVVFLLTMAFISTNIGLMNLLPLPALDGGMLLLHGVEAAYGKPLPKSVQIAIQRIGVIFIIFLFIIVFYNDLLRLIRFY</sequence>
<comment type="similarity">
    <text evidence="3">Belongs to the peptidase M50B family.</text>
</comment>
<feature type="transmembrane region" description="Helical" evidence="11">
    <location>
        <begin position="102"/>
        <end position="128"/>
    </location>
</feature>
<dbReference type="InterPro" id="IPR041489">
    <property type="entry name" value="PDZ_6"/>
</dbReference>
<keyword evidence="14" id="KW-1185">Reference proteome</keyword>
<feature type="transmembrane region" description="Helical" evidence="11">
    <location>
        <begin position="489"/>
        <end position="511"/>
    </location>
</feature>
<feature type="transmembrane region" description="Helical" evidence="11">
    <location>
        <begin position="567"/>
        <end position="586"/>
    </location>
</feature>
<dbReference type="PANTHER" id="PTHR42837">
    <property type="entry name" value="REGULATOR OF SIGMA-E PROTEASE RSEP"/>
    <property type="match status" value="1"/>
</dbReference>
<proteinExistence type="inferred from homology"/>
<keyword evidence="9" id="KW-0482">Metalloprotease</keyword>
<evidence type="ECO:0000256" key="11">
    <source>
        <dbReference type="SAM" id="Phobius"/>
    </source>
</evidence>
<keyword evidence="7" id="KW-0862">Zinc</keyword>
<dbReference type="CDD" id="cd06163">
    <property type="entry name" value="S2P-M50_PDZ_RseP-like"/>
    <property type="match status" value="1"/>
</dbReference>
<feature type="transmembrane region" description="Helical" evidence="11">
    <location>
        <begin position="6"/>
        <end position="25"/>
    </location>
</feature>
<dbReference type="SMART" id="SM00228">
    <property type="entry name" value="PDZ"/>
    <property type="match status" value="1"/>
</dbReference>
<dbReference type="SUPFAM" id="SSF50156">
    <property type="entry name" value="PDZ domain-like"/>
    <property type="match status" value="1"/>
</dbReference>
<dbReference type="InterPro" id="IPR008915">
    <property type="entry name" value="Peptidase_M50"/>
</dbReference>
<dbReference type="Pfam" id="PF02163">
    <property type="entry name" value="Peptidase_M50"/>
    <property type="match status" value="1"/>
</dbReference>
<evidence type="ECO:0000256" key="5">
    <source>
        <dbReference type="ARBA" id="ARBA00022692"/>
    </source>
</evidence>
<dbReference type="EMBL" id="QOVW01000080">
    <property type="protein sequence ID" value="RDB35587.1"/>
    <property type="molecule type" value="Genomic_DNA"/>
</dbReference>
<evidence type="ECO:0000313" key="14">
    <source>
        <dbReference type="Proteomes" id="UP000253934"/>
    </source>
</evidence>
<dbReference type="GO" id="GO:0006508">
    <property type="term" value="P:proteolysis"/>
    <property type="evidence" value="ECO:0007669"/>
    <property type="project" value="UniProtKB-KW"/>
</dbReference>
<gene>
    <name evidence="13" type="ORF">DCC88_09235</name>
</gene>
<evidence type="ECO:0000256" key="6">
    <source>
        <dbReference type="ARBA" id="ARBA00022801"/>
    </source>
</evidence>
<evidence type="ECO:0000256" key="4">
    <source>
        <dbReference type="ARBA" id="ARBA00022670"/>
    </source>
</evidence>
<keyword evidence="8 11" id="KW-1133">Transmembrane helix</keyword>
<accession>A0A369KRX0</accession>
<evidence type="ECO:0000256" key="7">
    <source>
        <dbReference type="ARBA" id="ARBA00022833"/>
    </source>
</evidence>
<evidence type="ECO:0000256" key="8">
    <source>
        <dbReference type="ARBA" id="ARBA00022989"/>
    </source>
</evidence>
<dbReference type="PANTHER" id="PTHR42837:SF2">
    <property type="entry name" value="MEMBRANE METALLOPROTEASE ARASP2, CHLOROPLASTIC-RELATED"/>
    <property type="match status" value="1"/>
</dbReference>
<evidence type="ECO:0000313" key="13">
    <source>
        <dbReference type="EMBL" id="RDB35587.1"/>
    </source>
</evidence>
<feature type="domain" description="PDZ" evidence="12">
    <location>
        <begin position="121"/>
        <end position="164"/>
    </location>
</feature>
<organism evidence="13 14">
    <name type="scientific">Spirobacillus cienkowskii</name>
    <dbReference type="NCBI Taxonomy" id="495820"/>
    <lineage>
        <taxon>Bacteria</taxon>
        <taxon>Pseudomonadati</taxon>
        <taxon>Bdellovibrionota</taxon>
        <taxon>Oligoflexia</taxon>
        <taxon>Silvanigrellales</taxon>
        <taxon>Spirobacillus</taxon>
    </lineage>
</organism>
<dbReference type="Pfam" id="PF17820">
    <property type="entry name" value="PDZ_6"/>
    <property type="match status" value="1"/>
</dbReference>
<protein>
    <submittedName>
        <fullName evidence="13">PDZ domain-containing protein</fullName>
    </submittedName>
</protein>
<dbReference type="GO" id="GO:0004222">
    <property type="term" value="F:metalloendopeptidase activity"/>
    <property type="evidence" value="ECO:0007669"/>
    <property type="project" value="InterPro"/>
</dbReference>
<reference evidence="13" key="1">
    <citation type="submission" date="2018-04" db="EMBL/GenBank/DDBJ databases">
        <title>Draft genome sequence of the Candidatus Spirobacillus cienkowskii, a pathogen of freshwater Daphnia species, reconstructed from hemolymph metagenomic reads.</title>
        <authorList>
            <person name="Bresciani L."/>
            <person name="Lemos L.N."/>
            <person name="Wale N."/>
            <person name="Lin J.Y."/>
            <person name="Fernandes G.R."/>
            <person name="Duffy M.A."/>
            <person name="Rodrigues J.M."/>
        </authorList>
    </citation>
    <scope>NUCLEOTIDE SEQUENCE [LARGE SCALE GENOMIC DNA]</scope>
    <source>
        <strain evidence="13">Binning01</strain>
    </source>
</reference>
<comment type="caution">
    <text evidence="13">The sequence shown here is derived from an EMBL/GenBank/DDBJ whole genome shotgun (WGS) entry which is preliminary data.</text>
</comment>
<dbReference type="InterPro" id="IPR001478">
    <property type="entry name" value="PDZ"/>
</dbReference>
<comment type="subcellular location">
    <subcellularLocation>
        <location evidence="2">Membrane</location>
        <topology evidence="2">Multi-pass membrane protein</topology>
    </subcellularLocation>
</comment>
<evidence type="ECO:0000256" key="2">
    <source>
        <dbReference type="ARBA" id="ARBA00004141"/>
    </source>
</evidence>
<name>A0A369KRX0_9BACT</name>
<comment type="cofactor">
    <cofactor evidence="1">
        <name>Zn(2+)</name>
        <dbReference type="ChEBI" id="CHEBI:29105"/>
    </cofactor>
</comment>
<dbReference type="PROSITE" id="PS50106">
    <property type="entry name" value="PDZ"/>
    <property type="match status" value="1"/>
</dbReference>
<dbReference type="AlphaFoldDB" id="A0A369KRX0"/>
<dbReference type="CDD" id="cd23081">
    <property type="entry name" value="cpPDZ_EcRseP-like"/>
    <property type="match status" value="1"/>
</dbReference>
<dbReference type="InterPro" id="IPR004387">
    <property type="entry name" value="Pept_M50_Zn"/>
</dbReference>
<dbReference type="Proteomes" id="UP000253934">
    <property type="component" value="Unassembled WGS sequence"/>
</dbReference>
<dbReference type="Gene3D" id="2.30.42.10">
    <property type="match status" value="2"/>
</dbReference>
<keyword evidence="5 11" id="KW-0812">Transmembrane</keyword>
<evidence type="ECO:0000256" key="3">
    <source>
        <dbReference type="ARBA" id="ARBA00007931"/>
    </source>
</evidence>
<feature type="transmembrane region" description="Helical" evidence="11">
    <location>
        <begin position="518"/>
        <end position="538"/>
    </location>
</feature>
<evidence type="ECO:0000256" key="10">
    <source>
        <dbReference type="ARBA" id="ARBA00023136"/>
    </source>
</evidence>
<evidence type="ECO:0000256" key="9">
    <source>
        <dbReference type="ARBA" id="ARBA00023049"/>
    </source>
</evidence>
<evidence type="ECO:0000259" key="12">
    <source>
        <dbReference type="PROSITE" id="PS50106"/>
    </source>
</evidence>
<dbReference type="GO" id="GO:0016020">
    <property type="term" value="C:membrane"/>
    <property type="evidence" value="ECO:0007669"/>
    <property type="project" value="UniProtKB-SubCell"/>
</dbReference>
<dbReference type="InterPro" id="IPR036034">
    <property type="entry name" value="PDZ_sf"/>
</dbReference>
<evidence type="ECO:0000256" key="1">
    <source>
        <dbReference type="ARBA" id="ARBA00001947"/>
    </source>
</evidence>